<accession>A0AAW9T9B2</accession>
<dbReference type="EMBL" id="VZCR01000088">
    <property type="protein sequence ID" value="MQN32757.1"/>
    <property type="molecule type" value="Genomic_DNA"/>
</dbReference>
<evidence type="ECO:0000313" key="1">
    <source>
        <dbReference type="EMBL" id="MQN32757.1"/>
    </source>
</evidence>
<dbReference type="AlphaFoldDB" id="A0AAW9T9B2"/>
<proteinExistence type="predicted"/>
<dbReference type="RefSeq" id="WP_153095693.1">
    <property type="nucleotide sequence ID" value="NZ_JAVRBH010000001.1"/>
</dbReference>
<organism evidence="1 2">
    <name type="scientific">Segatella copri</name>
    <dbReference type="NCBI Taxonomy" id="165179"/>
    <lineage>
        <taxon>Bacteria</taxon>
        <taxon>Pseudomonadati</taxon>
        <taxon>Bacteroidota</taxon>
        <taxon>Bacteroidia</taxon>
        <taxon>Bacteroidales</taxon>
        <taxon>Prevotellaceae</taxon>
        <taxon>Segatella</taxon>
    </lineage>
</organism>
<gene>
    <name evidence="1" type="ORF">F7D90_12565</name>
</gene>
<comment type="caution">
    <text evidence="1">The sequence shown here is derived from an EMBL/GenBank/DDBJ whole genome shotgun (WGS) entry which is preliminary data.</text>
</comment>
<evidence type="ECO:0000313" key="2">
    <source>
        <dbReference type="Proteomes" id="UP000420707"/>
    </source>
</evidence>
<reference evidence="2" key="1">
    <citation type="submission" date="2019-09" db="EMBL/GenBank/DDBJ databases">
        <title>Distinct polysaccharide growth profiles of human intestinal Prevotella copri isolates.</title>
        <authorList>
            <person name="Fehlner-Peach H."/>
            <person name="Magnabosco C."/>
            <person name="Raghavan V."/>
            <person name="Scher J.U."/>
            <person name="Tett A."/>
            <person name="Cox L.M."/>
            <person name="Gottsegen C."/>
            <person name="Watters A."/>
            <person name="Wiltshire- Gordon J.D."/>
            <person name="Segata N."/>
            <person name="Bonneau R."/>
            <person name="Littman D.R."/>
        </authorList>
    </citation>
    <scope>NUCLEOTIDE SEQUENCE [LARGE SCALE GENOMIC DNA]</scope>
    <source>
        <strain evidence="2">iAP146</strain>
    </source>
</reference>
<protein>
    <submittedName>
        <fullName evidence="1">Uncharacterized protein</fullName>
    </submittedName>
</protein>
<dbReference type="Proteomes" id="UP000420707">
    <property type="component" value="Unassembled WGS sequence"/>
</dbReference>
<name>A0AAW9T9B2_9BACT</name>
<sequence>MIETDSQTPLESIYNATTMETAKPEEHYINQYYLSYSRPKLIMETDLHDSPSISIHSILHSKVLNRNFFVQSIDRDLKESTVHIKLKEV</sequence>